<keyword evidence="8" id="KW-0325">Glycoprotein</keyword>
<dbReference type="SMART" id="SM00241">
    <property type="entry name" value="ZP"/>
    <property type="match status" value="1"/>
</dbReference>
<dbReference type="PANTHER" id="PTHR14002">
    <property type="entry name" value="ENDOGLIN/TGF-BETA RECEPTOR TYPE III"/>
    <property type="match status" value="1"/>
</dbReference>
<keyword evidence="6 10" id="KW-0472">Membrane</keyword>
<feature type="region of interest" description="Disordered" evidence="9">
    <location>
        <begin position="344"/>
        <end position="385"/>
    </location>
</feature>
<dbReference type="EMBL" id="JAVRJZ010000009">
    <property type="protein sequence ID" value="KAK2718279.1"/>
    <property type="molecule type" value="Genomic_DNA"/>
</dbReference>
<evidence type="ECO:0000256" key="3">
    <source>
        <dbReference type="ARBA" id="ARBA00022692"/>
    </source>
</evidence>
<dbReference type="InterPro" id="IPR055355">
    <property type="entry name" value="ZP-C"/>
</dbReference>
<evidence type="ECO:0000256" key="7">
    <source>
        <dbReference type="ARBA" id="ARBA00023157"/>
    </source>
</evidence>
<name>A0AA88HY31_ARTSF</name>
<protein>
    <recommendedName>
        <fullName evidence="11">ZP domain-containing protein</fullName>
    </recommendedName>
</protein>
<dbReference type="Proteomes" id="UP001187531">
    <property type="component" value="Unassembled WGS sequence"/>
</dbReference>
<keyword evidence="13" id="KW-1185">Reference proteome</keyword>
<comment type="caution">
    <text evidence="12">The sequence shown here is derived from an EMBL/GenBank/DDBJ whole genome shotgun (WGS) entry which is preliminary data.</text>
</comment>
<evidence type="ECO:0000256" key="1">
    <source>
        <dbReference type="ARBA" id="ARBA00004251"/>
    </source>
</evidence>
<comment type="subcellular location">
    <subcellularLocation>
        <location evidence="1">Cell membrane</location>
        <topology evidence="1">Single-pass type I membrane protein</topology>
    </subcellularLocation>
</comment>
<dbReference type="Pfam" id="PF26060">
    <property type="entry name" value="TGFBR3_N"/>
    <property type="match status" value="1"/>
</dbReference>
<feature type="compositionally biased region" description="Basic residues" evidence="9">
    <location>
        <begin position="361"/>
        <end position="371"/>
    </location>
</feature>
<feature type="non-terminal residue" evidence="12">
    <location>
        <position position="1"/>
    </location>
</feature>
<dbReference type="InterPro" id="IPR042235">
    <property type="entry name" value="ZP-C_dom"/>
</dbReference>
<sequence>PDLCVIHTPLETKYMSAWLNQRNVVANGCWGTVKPQDFLEEEIHILRVNHPLNEIELKLEGEWFTSSDGPPSKLIILLDSSSPLPWKIKGHSPVHNGRNVTLLVTGQSEVENSEIRVTVQKHSNVNQNADFSVLRFAKKRYGQITTYNSVEGTNKLVFTRGNNGNDAAICGSDHIPVLNSPSPVLSATVSEKKVLSGCYHKAEVGKLHTDLHIVNAQAPPKSTIEIHLSPELERGIENRNMTLILRSGHEDTIWAISASDRLHGFLRVMSKGIVENKGISKHFIIEAVKENFPQEFELFILEVALTITVPISYVNVSDVTSIDLVVGRKGPDILPGFSTGLNPWDTKNAASSGRKDERRNKINHKSRHKNGGQRFLPSKPYSGNARGLSQRVHEAIQLECEPKHMSASMPLDMGPIVGITFSDRTCKATRNRTHWILKSVVTSCGATVITDGRLTTYSNMVYVKVASNFISDDEDFEGSGFDNEDSPTASLMTGHSVTEIAVPHDCKYNPMLPLGSFIQESDDNVMDPSEDVPAQMELYHMEIYRDKDMKVPLKNTLIHNNQKNVEGSSFGLEVGYDETLHVKTWVDGVPYIQIVTEKCWIANSYEKKAAPKTTLIRNTCPSHLSVRMHSRSHTGGSSWFSFKMTPDYADMGLMYLHCKLGLCTTDPKTAHGNLKMCVNHREHCQNHSLKPFLEESVSTAQQIIVRGPILPVPRVSGSDNSKSNIDMGSERFENNSVPGAQFVLVGVSTEVAIGIAVISFLVGATLVAALWCIHAKTGTTKQIRNVVGLERSNAILGSICPQQVGVQHPAHKHQ</sequence>
<evidence type="ECO:0000256" key="9">
    <source>
        <dbReference type="SAM" id="MobiDB-lite"/>
    </source>
</evidence>
<keyword evidence="4" id="KW-0732">Signal</keyword>
<keyword evidence="7" id="KW-1015">Disulfide bond</keyword>
<evidence type="ECO:0000256" key="4">
    <source>
        <dbReference type="ARBA" id="ARBA00022729"/>
    </source>
</evidence>
<organism evidence="12 13">
    <name type="scientific">Artemia franciscana</name>
    <name type="common">Brine shrimp</name>
    <name type="synonym">Artemia sanfranciscana</name>
    <dbReference type="NCBI Taxonomy" id="6661"/>
    <lineage>
        <taxon>Eukaryota</taxon>
        <taxon>Metazoa</taxon>
        <taxon>Ecdysozoa</taxon>
        <taxon>Arthropoda</taxon>
        <taxon>Crustacea</taxon>
        <taxon>Branchiopoda</taxon>
        <taxon>Anostraca</taxon>
        <taxon>Artemiidae</taxon>
        <taxon>Artemia</taxon>
    </lineage>
</organism>
<reference evidence="12" key="1">
    <citation type="submission" date="2023-07" db="EMBL/GenBank/DDBJ databases">
        <title>Chromosome-level genome assembly of Artemia franciscana.</title>
        <authorList>
            <person name="Jo E."/>
        </authorList>
    </citation>
    <scope>NUCLEOTIDE SEQUENCE</scope>
    <source>
        <tissue evidence="12">Whole body</tissue>
    </source>
</reference>
<proteinExistence type="predicted"/>
<keyword evidence="3 10" id="KW-0812">Transmembrane</keyword>
<keyword evidence="2" id="KW-1003">Cell membrane</keyword>
<evidence type="ECO:0000256" key="10">
    <source>
        <dbReference type="SAM" id="Phobius"/>
    </source>
</evidence>
<dbReference type="Pfam" id="PF00100">
    <property type="entry name" value="Zona_pellucida"/>
    <property type="match status" value="1"/>
</dbReference>
<evidence type="ECO:0000313" key="12">
    <source>
        <dbReference type="EMBL" id="KAK2718279.1"/>
    </source>
</evidence>
<dbReference type="Gene3D" id="2.60.40.4100">
    <property type="entry name" value="Zona pellucida, ZP-C domain"/>
    <property type="match status" value="1"/>
</dbReference>
<gene>
    <name evidence="12" type="ORF">QYM36_005551</name>
</gene>
<dbReference type="PANTHER" id="PTHR14002:SF45">
    <property type="entry name" value="ZP DOMAIN-CONTAINING PROTEIN"/>
    <property type="match status" value="1"/>
</dbReference>
<evidence type="ECO:0000256" key="8">
    <source>
        <dbReference type="ARBA" id="ARBA00023180"/>
    </source>
</evidence>
<dbReference type="PROSITE" id="PS51034">
    <property type="entry name" value="ZP_2"/>
    <property type="match status" value="1"/>
</dbReference>
<evidence type="ECO:0000313" key="13">
    <source>
        <dbReference type="Proteomes" id="UP001187531"/>
    </source>
</evidence>
<keyword evidence="5 10" id="KW-1133">Transmembrane helix</keyword>
<evidence type="ECO:0000256" key="6">
    <source>
        <dbReference type="ARBA" id="ARBA00023136"/>
    </source>
</evidence>
<dbReference type="AlphaFoldDB" id="A0AA88HY31"/>
<accession>A0AA88HY31</accession>
<dbReference type="InterPro" id="IPR001507">
    <property type="entry name" value="ZP_dom"/>
</dbReference>
<evidence type="ECO:0000256" key="2">
    <source>
        <dbReference type="ARBA" id="ARBA00022475"/>
    </source>
</evidence>
<feature type="transmembrane region" description="Helical" evidence="10">
    <location>
        <begin position="751"/>
        <end position="773"/>
    </location>
</feature>
<evidence type="ECO:0000259" key="11">
    <source>
        <dbReference type="PROSITE" id="PS51034"/>
    </source>
</evidence>
<evidence type="ECO:0000256" key="5">
    <source>
        <dbReference type="ARBA" id="ARBA00022989"/>
    </source>
</evidence>
<feature type="domain" description="ZP" evidence="11">
    <location>
        <begin position="399"/>
        <end position="684"/>
    </location>
</feature>
<dbReference type="InterPro" id="IPR058899">
    <property type="entry name" value="TGFBR3/Endoglin-like_N"/>
</dbReference>